<dbReference type="OrthoDB" id="7665907at2"/>
<proteinExistence type="inferred from homology"/>
<evidence type="ECO:0000256" key="4">
    <source>
        <dbReference type="SAM" id="MobiDB-lite"/>
    </source>
</evidence>
<dbReference type="Pfam" id="PF00535">
    <property type="entry name" value="Glycos_transf_2"/>
    <property type="match status" value="1"/>
</dbReference>
<reference evidence="6 7" key="1">
    <citation type="submission" date="2018-07" db="EMBL/GenBank/DDBJ databases">
        <title>a novel species of Sphingomonas isolated from the rhizosphere soil of Araceae plant.</title>
        <authorList>
            <person name="Zhiyong W."/>
            <person name="Qinglan Z."/>
            <person name="Zhiwei F."/>
            <person name="Ding X."/>
            <person name="Gejiao W."/>
            <person name="Shixue Z."/>
        </authorList>
    </citation>
    <scope>NUCLEOTIDE SEQUENCE [LARGE SCALE GENOMIC DNA]</scope>
    <source>
        <strain evidence="6 7">WZY 27</strain>
    </source>
</reference>
<evidence type="ECO:0000256" key="2">
    <source>
        <dbReference type="ARBA" id="ARBA00022676"/>
    </source>
</evidence>
<evidence type="ECO:0000313" key="6">
    <source>
        <dbReference type="EMBL" id="RDE06299.1"/>
    </source>
</evidence>
<keyword evidence="7" id="KW-1185">Reference proteome</keyword>
<dbReference type="PANTHER" id="PTHR43179">
    <property type="entry name" value="RHAMNOSYLTRANSFERASE WBBL"/>
    <property type="match status" value="1"/>
</dbReference>
<dbReference type="GO" id="GO:0016757">
    <property type="term" value="F:glycosyltransferase activity"/>
    <property type="evidence" value="ECO:0007669"/>
    <property type="project" value="UniProtKB-KW"/>
</dbReference>
<dbReference type="SUPFAM" id="SSF53448">
    <property type="entry name" value="Nucleotide-diphospho-sugar transferases"/>
    <property type="match status" value="1"/>
</dbReference>
<dbReference type="InterPro" id="IPR029044">
    <property type="entry name" value="Nucleotide-diphossugar_trans"/>
</dbReference>
<name>A0A369VWS8_9SPHN</name>
<dbReference type="Gene3D" id="3.90.550.10">
    <property type="entry name" value="Spore Coat Polysaccharide Biosynthesis Protein SpsA, Chain A"/>
    <property type="match status" value="1"/>
</dbReference>
<dbReference type="RefSeq" id="WP_114685881.1">
    <property type="nucleotide sequence ID" value="NZ_QQNB01000001.1"/>
</dbReference>
<keyword evidence="2" id="KW-0328">Glycosyltransferase</keyword>
<comment type="caution">
    <text evidence="6">The sequence shown here is derived from an EMBL/GenBank/DDBJ whole genome shotgun (WGS) entry which is preliminary data.</text>
</comment>
<accession>A0A369VWS8</accession>
<keyword evidence="3 6" id="KW-0808">Transferase</keyword>
<evidence type="ECO:0000256" key="3">
    <source>
        <dbReference type="ARBA" id="ARBA00022679"/>
    </source>
</evidence>
<feature type="region of interest" description="Disordered" evidence="4">
    <location>
        <begin position="305"/>
        <end position="324"/>
    </location>
</feature>
<dbReference type="EMBL" id="QQNB01000001">
    <property type="protein sequence ID" value="RDE06299.1"/>
    <property type="molecule type" value="Genomic_DNA"/>
</dbReference>
<dbReference type="PANTHER" id="PTHR43179:SF12">
    <property type="entry name" value="GALACTOFURANOSYLTRANSFERASE GLFT2"/>
    <property type="match status" value="1"/>
</dbReference>
<dbReference type="Proteomes" id="UP000253918">
    <property type="component" value="Unassembled WGS sequence"/>
</dbReference>
<organism evidence="6 7">
    <name type="scientific">Sphingomonas aracearum</name>
    <dbReference type="NCBI Taxonomy" id="2283317"/>
    <lineage>
        <taxon>Bacteria</taxon>
        <taxon>Pseudomonadati</taxon>
        <taxon>Pseudomonadota</taxon>
        <taxon>Alphaproteobacteria</taxon>
        <taxon>Sphingomonadales</taxon>
        <taxon>Sphingomonadaceae</taxon>
        <taxon>Sphingomonas</taxon>
    </lineage>
</organism>
<protein>
    <submittedName>
        <fullName evidence="6">Glycosyltransferase</fullName>
    </submittedName>
</protein>
<dbReference type="InterPro" id="IPR001173">
    <property type="entry name" value="Glyco_trans_2-like"/>
</dbReference>
<gene>
    <name evidence="6" type="ORF">DVW87_00775</name>
</gene>
<evidence type="ECO:0000259" key="5">
    <source>
        <dbReference type="Pfam" id="PF00535"/>
    </source>
</evidence>
<evidence type="ECO:0000256" key="1">
    <source>
        <dbReference type="ARBA" id="ARBA00006739"/>
    </source>
</evidence>
<evidence type="ECO:0000313" key="7">
    <source>
        <dbReference type="Proteomes" id="UP000253918"/>
    </source>
</evidence>
<feature type="domain" description="Glycosyltransferase 2-like" evidence="5">
    <location>
        <begin position="10"/>
        <end position="112"/>
    </location>
</feature>
<comment type="similarity">
    <text evidence="1">Belongs to the glycosyltransferase 2 family.</text>
</comment>
<sequence length="324" mass="35784">MDRELTVCCAVLTYNRRDLLARCLEAINAQTRACDQIVVIDNASTDGSAEMVAQTWGAQVTVVSLPNNIGAAGGFATAVKAARETGADFVWLMDDDVLPRNDALQHLLKAHGTLADQGVEPAYLISRSRALSGAITDVPDLDRRANRIGFPGWAAFLDAGLAPTLSATFVSILLPRDTIDRHGLPLADLYMWGEDREYTARITRDRPGFLVGASEVIHARAIEGQIDIRTERDPRRLRNHYYLVRNTTFITRRYERSRKLVYHLARQLSLLVQLSTRGRWRHSGIILRGLVEGLVFRPAPNPLPSSGPAKPAWSLPAATGLRAE</sequence>
<dbReference type="AlphaFoldDB" id="A0A369VWS8"/>
<dbReference type="CDD" id="cd04185">
    <property type="entry name" value="GT_2_like_b"/>
    <property type="match status" value="1"/>
</dbReference>